<feature type="compositionally biased region" description="Polar residues" evidence="1">
    <location>
        <begin position="64"/>
        <end position="83"/>
    </location>
</feature>
<evidence type="ECO:0000256" key="1">
    <source>
        <dbReference type="SAM" id="MobiDB-lite"/>
    </source>
</evidence>
<feature type="non-terminal residue" evidence="2">
    <location>
        <position position="83"/>
    </location>
</feature>
<organism evidence="2 3">
    <name type="scientific">Datura stramonium</name>
    <name type="common">Jimsonweed</name>
    <name type="synonym">Common thornapple</name>
    <dbReference type="NCBI Taxonomy" id="4076"/>
    <lineage>
        <taxon>Eukaryota</taxon>
        <taxon>Viridiplantae</taxon>
        <taxon>Streptophyta</taxon>
        <taxon>Embryophyta</taxon>
        <taxon>Tracheophyta</taxon>
        <taxon>Spermatophyta</taxon>
        <taxon>Magnoliopsida</taxon>
        <taxon>eudicotyledons</taxon>
        <taxon>Gunneridae</taxon>
        <taxon>Pentapetalae</taxon>
        <taxon>asterids</taxon>
        <taxon>lamiids</taxon>
        <taxon>Solanales</taxon>
        <taxon>Solanaceae</taxon>
        <taxon>Solanoideae</taxon>
        <taxon>Datureae</taxon>
        <taxon>Datura</taxon>
    </lineage>
</organism>
<evidence type="ECO:0000313" key="2">
    <source>
        <dbReference type="EMBL" id="MCE2055872.1"/>
    </source>
</evidence>
<proteinExistence type="predicted"/>
<dbReference type="EMBL" id="JACEIK010006544">
    <property type="protein sequence ID" value="MCE2055872.1"/>
    <property type="molecule type" value="Genomic_DNA"/>
</dbReference>
<keyword evidence="3" id="KW-1185">Reference proteome</keyword>
<name>A0ABS8W1I3_DATST</name>
<comment type="caution">
    <text evidence="2">The sequence shown here is derived from an EMBL/GenBank/DDBJ whole genome shotgun (WGS) entry which is preliminary data.</text>
</comment>
<dbReference type="Proteomes" id="UP000823775">
    <property type="component" value="Unassembled WGS sequence"/>
</dbReference>
<evidence type="ECO:0000313" key="3">
    <source>
        <dbReference type="Proteomes" id="UP000823775"/>
    </source>
</evidence>
<feature type="compositionally biased region" description="Polar residues" evidence="1">
    <location>
        <begin position="1"/>
        <end position="42"/>
    </location>
</feature>
<protein>
    <submittedName>
        <fullName evidence="2">Uncharacterized protein</fullName>
    </submittedName>
</protein>
<feature type="region of interest" description="Disordered" evidence="1">
    <location>
        <begin position="1"/>
        <end position="83"/>
    </location>
</feature>
<sequence length="83" mass="9124">MDSLTNSGLLNDPFYTQHQSSRISDSTNILQHTPTTTASPTELLTDGDILQSVDDRPDGESIETIEQTDTSPLISYQPQSNIE</sequence>
<gene>
    <name evidence="2" type="ORF">HAX54_043624</name>
</gene>
<reference evidence="2 3" key="1">
    <citation type="journal article" date="2021" name="BMC Genomics">
        <title>Datura genome reveals duplications of psychoactive alkaloid biosynthetic genes and high mutation rate following tissue culture.</title>
        <authorList>
            <person name="Rajewski A."/>
            <person name="Carter-House D."/>
            <person name="Stajich J."/>
            <person name="Litt A."/>
        </authorList>
    </citation>
    <scope>NUCLEOTIDE SEQUENCE [LARGE SCALE GENOMIC DNA]</scope>
    <source>
        <strain evidence="2">AR-01</strain>
    </source>
</reference>
<accession>A0ABS8W1I3</accession>